<dbReference type="GO" id="GO:0005975">
    <property type="term" value="P:carbohydrate metabolic process"/>
    <property type="evidence" value="ECO:0007669"/>
    <property type="project" value="InterPro"/>
</dbReference>
<organism evidence="6 7">
    <name type="scientific">Marinococcus luteus</name>
    <dbReference type="NCBI Taxonomy" id="1122204"/>
    <lineage>
        <taxon>Bacteria</taxon>
        <taxon>Bacillati</taxon>
        <taxon>Bacillota</taxon>
        <taxon>Bacilli</taxon>
        <taxon>Bacillales</taxon>
        <taxon>Bacillaceae</taxon>
        <taxon>Marinococcus</taxon>
    </lineage>
</organism>
<dbReference type="CDD" id="cd14752">
    <property type="entry name" value="GH31_N"/>
    <property type="match status" value="1"/>
</dbReference>
<comment type="similarity">
    <text evidence="1 2">Belongs to the glycosyl hydrolase 31 family.</text>
</comment>
<evidence type="ECO:0000313" key="6">
    <source>
        <dbReference type="EMBL" id="SDW09158.1"/>
    </source>
</evidence>
<dbReference type="OrthoDB" id="176168at2"/>
<evidence type="ECO:0000259" key="3">
    <source>
        <dbReference type="Pfam" id="PF01055"/>
    </source>
</evidence>
<sequence length="784" mass="91196">MLTTKDQFYLSAQENNVLVFESHVQEMYFCVYVLEEKLFRVTLTKERPGMDIHTWAVAPGDTEVPFEGLDRNRLTELFSLPDYEISETPEDYTIETASLKLKINMVKLHCSWYDKTGGSDILIAEDRNTQAYAFQIADNAPTAHYLKRNDTDRFYGFGEKTGKVNKHGDRFRMLNIDAMGYDAEKTDPLYKHIPYYITYSPETNKAYGLYYDDYNECAFDMGREKDNYHGKYRYFQSNSPFLDFYFIFGPDVADVTRRFSWLTGRPALMPKWSIGYSGSTMTYTDEEKSQERLMNFVEDTGKYDIPCESFHLSSGYTSINHKRYVFNWNYEKFPDPVKFTEDFHANGIKIIANIKPSLLIDHPKHEEVLDNDYIILDKNERPLLQQSWDDMGVYLDFTNEQTIDWWKENVKTELLANGIDATWNDNNEFEIWDPEADIHLFGRGGKFQEYRAIFPMLMTKSSLEAQTEFDPEKRPYLISRAGSAGLSRYAQTWTGDNYSNWETLQYNIKMAIGLSLSGIYNFGHDTGGFSGNAPEPELFLRWIQSNIYYPRFTIHSWNDDQTVNEPWMYPEIVDKVSETIHWHQQLSGYIFSLLHKSSASYEPVIKPTFFDFGNDAATHADNDEFMLGEELLVCTIVRPDERERTVYLPEHPHGWYDMYTEQWYAGGRKVTVPAPLEYTPVMVKGGSLVPIENKAGNRIDMYVYPGQNGEQTSFTYYDDNDRRHNSEVLSVTCTMTADENGIHIEARQEGSYDNGLTSMQFQLPKGESRQVFINGKGGKWFSWE</sequence>
<evidence type="ECO:0000259" key="4">
    <source>
        <dbReference type="Pfam" id="PF13802"/>
    </source>
</evidence>
<gene>
    <name evidence="6" type="ORF">SAMN05421781_0415</name>
</gene>
<evidence type="ECO:0000259" key="5">
    <source>
        <dbReference type="Pfam" id="PF21365"/>
    </source>
</evidence>
<dbReference type="STRING" id="1122204.SAMN05421781_0415"/>
<name>A0A1H2QQI4_9BACI</name>
<dbReference type="InterPro" id="IPR000322">
    <property type="entry name" value="Glyco_hydro_31_TIM"/>
</dbReference>
<feature type="domain" description="Glycoside hydrolase family 31 TIM barrel" evidence="3">
    <location>
        <begin position="266"/>
        <end position="593"/>
    </location>
</feature>
<dbReference type="EMBL" id="FNNC01000001">
    <property type="protein sequence ID" value="SDW09158.1"/>
    <property type="molecule type" value="Genomic_DNA"/>
</dbReference>
<reference evidence="6 7" key="1">
    <citation type="submission" date="2016-10" db="EMBL/GenBank/DDBJ databases">
        <authorList>
            <person name="de Groot N.N."/>
        </authorList>
    </citation>
    <scope>NUCLEOTIDE SEQUENCE [LARGE SCALE GENOMIC DNA]</scope>
    <source>
        <strain evidence="6 7">DSM 23126</strain>
    </source>
</reference>
<dbReference type="InterPro" id="IPR011013">
    <property type="entry name" value="Gal_mutarotase_sf_dom"/>
</dbReference>
<keyword evidence="2" id="KW-0378">Hydrolase</keyword>
<dbReference type="AlphaFoldDB" id="A0A1H2QQI4"/>
<proteinExistence type="inferred from homology"/>
<dbReference type="SUPFAM" id="SSF51445">
    <property type="entry name" value="(Trans)glycosidases"/>
    <property type="match status" value="1"/>
</dbReference>
<dbReference type="Gene3D" id="2.60.40.1760">
    <property type="entry name" value="glycosyl hydrolase (family 31)"/>
    <property type="match status" value="1"/>
</dbReference>
<dbReference type="InterPro" id="IPR013780">
    <property type="entry name" value="Glyco_hydro_b"/>
</dbReference>
<dbReference type="Pfam" id="PF21365">
    <property type="entry name" value="Glyco_hydro_31_3rd"/>
    <property type="match status" value="1"/>
</dbReference>
<evidence type="ECO:0000256" key="1">
    <source>
        <dbReference type="ARBA" id="ARBA00007806"/>
    </source>
</evidence>
<dbReference type="InterPro" id="IPR025887">
    <property type="entry name" value="Glyco_hydro_31_N_dom"/>
</dbReference>
<dbReference type="InterPro" id="IPR017853">
    <property type="entry name" value="GH"/>
</dbReference>
<dbReference type="GO" id="GO:0004553">
    <property type="term" value="F:hydrolase activity, hydrolyzing O-glycosyl compounds"/>
    <property type="evidence" value="ECO:0007669"/>
    <property type="project" value="InterPro"/>
</dbReference>
<keyword evidence="2" id="KW-0326">Glycosidase</keyword>
<dbReference type="Pfam" id="PF01055">
    <property type="entry name" value="Glyco_hydro_31_2nd"/>
    <property type="match status" value="1"/>
</dbReference>
<dbReference type="SUPFAM" id="SSF74650">
    <property type="entry name" value="Galactose mutarotase-like"/>
    <property type="match status" value="1"/>
</dbReference>
<evidence type="ECO:0000313" key="7">
    <source>
        <dbReference type="Proteomes" id="UP000199488"/>
    </source>
</evidence>
<dbReference type="Proteomes" id="UP000199488">
    <property type="component" value="Unassembled WGS sequence"/>
</dbReference>
<feature type="domain" description="Glycosyl hydrolase family 31 C-terminal" evidence="5">
    <location>
        <begin position="602"/>
        <end position="688"/>
    </location>
</feature>
<dbReference type="PANTHER" id="PTHR22762">
    <property type="entry name" value="ALPHA-GLUCOSIDASE"/>
    <property type="match status" value="1"/>
</dbReference>
<protein>
    <submittedName>
        <fullName evidence="6">Alpha-glucosidase</fullName>
    </submittedName>
</protein>
<dbReference type="Gene3D" id="3.20.20.80">
    <property type="entry name" value="Glycosidases"/>
    <property type="match status" value="1"/>
</dbReference>
<feature type="domain" description="Glycoside hydrolase family 31 N-terminal" evidence="4">
    <location>
        <begin position="29"/>
        <end position="220"/>
    </location>
</feature>
<dbReference type="InterPro" id="IPR048395">
    <property type="entry name" value="Glyco_hydro_31_C"/>
</dbReference>
<accession>A0A1H2QQI4</accession>
<dbReference type="GO" id="GO:0030246">
    <property type="term" value="F:carbohydrate binding"/>
    <property type="evidence" value="ECO:0007669"/>
    <property type="project" value="InterPro"/>
</dbReference>
<evidence type="ECO:0000256" key="2">
    <source>
        <dbReference type="RuleBase" id="RU361185"/>
    </source>
</evidence>
<dbReference type="CDD" id="cd06599">
    <property type="entry name" value="GH31_glycosidase_Aec37"/>
    <property type="match status" value="1"/>
</dbReference>
<dbReference type="Gene3D" id="2.60.40.1180">
    <property type="entry name" value="Golgi alpha-mannosidase II"/>
    <property type="match status" value="2"/>
</dbReference>
<dbReference type="Pfam" id="PF13802">
    <property type="entry name" value="Gal_mutarotas_2"/>
    <property type="match status" value="1"/>
</dbReference>
<dbReference type="PANTHER" id="PTHR22762:SF165">
    <property type="entry name" value="PUTATIVE (AFU_ORTHOLOGUE AFUA_1G06560)-RELATED"/>
    <property type="match status" value="1"/>
</dbReference>
<dbReference type="SUPFAM" id="SSF51011">
    <property type="entry name" value="Glycosyl hydrolase domain"/>
    <property type="match status" value="1"/>
</dbReference>
<dbReference type="RefSeq" id="WP_091610554.1">
    <property type="nucleotide sequence ID" value="NZ_FNNC01000001.1"/>
</dbReference>
<keyword evidence="7" id="KW-1185">Reference proteome</keyword>